<keyword evidence="5" id="KW-1185">Reference proteome</keyword>
<gene>
    <name evidence="4" type="ORF">OO016_02525</name>
</gene>
<evidence type="ECO:0000259" key="3">
    <source>
        <dbReference type="Pfam" id="PF09990"/>
    </source>
</evidence>
<comment type="caution">
    <text evidence="4">The sequence shown here is derived from an EMBL/GenBank/DDBJ whole genome shotgun (WGS) entry which is preliminary data.</text>
</comment>
<organism evidence="4 5">
    <name type="scientific">Lentiprolixibacter aurantiacus</name>
    <dbReference type="NCBI Taxonomy" id="2993939"/>
    <lineage>
        <taxon>Bacteria</taxon>
        <taxon>Pseudomonadati</taxon>
        <taxon>Bacteroidota</taxon>
        <taxon>Flavobacteriia</taxon>
        <taxon>Flavobacteriales</taxon>
        <taxon>Flavobacteriaceae</taxon>
        <taxon>Lentiprolixibacter</taxon>
    </lineage>
</organism>
<reference evidence="4" key="1">
    <citation type="submission" date="2022-11" db="EMBL/GenBank/DDBJ databases">
        <title>The characterization of three novel Bacteroidetes species and genomic analysis of their roles in tidal elemental geochemical cycles.</title>
        <authorList>
            <person name="Ma K.-J."/>
        </authorList>
    </citation>
    <scope>NUCLEOTIDE SEQUENCE</scope>
    <source>
        <strain evidence="4">M415</strain>
    </source>
</reference>
<evidence type="ECO:0000313" key="5">
    <source>
        <dbReference type="Proteomes" id="UP001207116"/>
    </source>
</evidence>
<keyword evidence="1" id="KW-1133">Transmembrane helix</keyword>
<feature type="transmembrane region" description="Helical" evidence="1">
    <location>
        <begin position="13"/>
        <end position="32"/>
    </location>
</feature>
<dbReference type="EMBL" id="JAPFQP010000001">
    <property type="protein sequence ID" value="MCX2718468.1"/>
    <property type="molecule type" value="Genomic_DNA"/>
</dbReference>
<evidence type="ECO:0000256" key="1">
    <source>
        <dbReference type="SAM" id="Phobius"/>
    </source>
</evidence>
<dbReference type="PANTHER" id="PTHR35889:SF3">
    <property type="entry name" value="F-BOX DOMAIN-CONTAINING PROTEIN"/>
    <property type="match status" value="1"/>
</dbReference>
<keyword evidence="1" id="KW-0472">Membrane</keyword>
<feature type="transmembrane region" description="Helical" evidence="1">
    <location>
        <begin position="111"/>
        <end position="129"/>
    </location>
</feature>
<sequence>MEWDLFLGRFHPLLVHLPIGFFILGYIFELLLKFGYRSIISSRKIIILTYTVGLLAGIAAALSGWLLSFSDDYPLSALDDHKLLGILTLVVMLILIFYQIKVPAARDTLKLLGSTIVVILIAATGHLGGNLTHGPDYLVEYGPGILRGSQMGLLENSEVNPDSVLIFQDILKPVLQDKCVACHNSEQSRGGLKLESYRDLFKDAEHGKPVVAGNPEKSELFRRISLPAEDDLAMPPRGNSIGYTNIQILKHWIAEGADSLAIFKSDAISGELIALLIRDYGLDYSPRPYYEKVKADSLSEGILKELRNGGFRANYLGENNFLLDVEYGGDSIGEREIQLLNQVSKNITFLKLSGCKLSDEMLEGLSPIPHLTRADLSKNPLTGHSAAYLMEQLHLEAVNLNDTEIDAEALGKLLSESGIARVYIRNTKVSEDEISSLSQNYADKEIIAGFTFEKVPEAKSVFEQSQEE</sequence>
<dbReference type="InterPro" id="IPR011429">
    <property type="entry name" value="Cyt_c_Planctomycete-type"/>
</dbReference>
<dbReference type="RefSeq" id="WP_266010564.1">
    <property type="nucleotide sequence ID" value="NZ_JAPFQP010000001.1"/>
</dbReference>
<feature type="transmembrane region" description="Helical" evidence="1">
    <location>
        <begin position="44"/>
        <end position="69"/>
    </location>
</feature>
<protein>
    <recommendedName>
        <fullName evidence="6">Cytochrome C Planctomycete-type domain-containing protein</fullName>
    </recommendedName>
</protein>
<dbReference type="AlphaFoldDB" id="A0AAE3MJA6"/>
<dbReference type="InterPro" id="IPR019251">
    <property type="entry name" value="DUF2231_TM"/>
</dbReference>
<dbReference type="Proteomes" id="UP001207116">
    <property type="component" value="Unassembled WGS sequence"/>
</dbReference>
<dbReference type="Pfam" id="PF07635">
    <property type="entry name" value="PSCyt1"/>
    <property type="match status" value="1"/>
</dbReference>
<evidence type="ECO:0000259" key="2">
    <source>
        <dbReference type="Pfam" id="PF07635"/>
    </source>
</evidence>
<feature type="domain" description="Cytochrome C Planctomycete-type" evidence="2">
    <location>
        <begin position="179"/>
        <end position="238"/>
    </location>
</feature>
<dbReference type="Gene3D" id="3.80.10.10">
    <property type="entry name" value="Ribonuclease Inhibitor"/>
    <property type="match status" value="1"/>
</dbReference>
<keyword evidence="1" id="KW-0812">Transmembrane</keyword>
<feature type="domain" description="DUF2231" evidence="3">
    <location>
        <begin position="10"/>
        <end position="132"/>
    </location>
</feature>
<dbReference type="SUPFAM" id="SSF52047">
    <property type="entry name" value="RNI-like"/>
    <property type="match status" value="1"/>
</dbReference>
<evidence type="ECO:0000313" key="4">
    <source>
        <dbReference type="EMBL" id="MCX2718468.1"/>
    </source>
</evidence>
<dbReference type="InterPro" id="IPR032675">
    <property type="entry name" value="LRR_dom_sf"/>
</dbReference>
<name>A0AAE3MJA6_9FLAO</name>
<accession>A0AAE3MJA6</accession>
<evidence type="ECO:0008006" key="6">
    <source>
        <dbReference type="Google" id="ProtNLM"/>
    </source>
</evidence>
<feature type="transmembrane region" description="Helical" evidence="1">
    <location>
        <begin position="81"/>
        <end position="99"/>
    </location>
</feature>
<dbReference type="PANTHER" id="PTHR35889">
    <property type="entry name" value="CYCLOINULO-OLIGOSACCHARIDE FRUCTANOTRANSFERASE-RELATED"/>
    <property type="match status" value="1"/>
</dbReference>
<dbReference type="Pfam" id="PF09990">
    <property type="entry name" value="DUF2231"/>
    <property type="match status" value="1"/>
</dbReference>
<proteinExistence type="predicted"/>